<evidence type="ECO:0000256" key="4">
    <source>
        <dbReference type="ARBA" id="ARBA00022763"/>
    </source>
</evidence>
<dbReference type="PANTHER" id="PTHR46457:SF1">
    <property type="entry name" value="DNA REPAIR PROTEIN RAD51 HOMOLOG 4"/>
    <property type="match status" value="1"/>
</dbReference>
<dbReference type="GO" id="GO:0000723">
    <property type="term" value="P:telomere maintenance"/>
    <property type="evidence" value="ECO:0007669"/>
    <property type="project" value="TreeGrafter"/>
</dbReference>
<reference evidence="11" key="1">
    <citation type="submission" date="2021-07" db="EMBL/GenBank/DDBJ databases">
        <authorList>
            <person name="Catto M.A."/>
            <person name="Jacobson A."/>
            <person name="Kennedy G."/>
            <person name="Labadie P."/>
            <person name="Hunt B.G."/>
            <person name="Srinivasan R."/>
        </authorList>
    </citation>
    <scope>NUCLEOTIDE SEQUENCE</scope>
    <source>
        <strain evidence="11">PL_HMW_Pooled</strain>
        <tissue evidence="11">Head</tissue>
    </source>
</reference>
<dbReference type="InterPro" id="IPR047323">
    <property type="entry name" value="Rad51D_C"/>
</dbReference>
<evidence type="ECO:0000313" key="12">
    <source>
        <dbReference type="Proteomes" id="UP001219518"/>
    </source>
</evidence>
<keyword evidence="3" id="KW-0547">Nucleotide-binding</keyword>
<comment type="caution">
    <text evidence="11">The sequence shown here is derived from an EMBL/GenBank/DDBJ whole genome shotgun (WGS) entry which is preliminary data.</text>
</comment>
<reference evidence="11" key="2">
    <citation type="journal article" date="2023" name="BMC Genomics">
        <title>Pest status, molecular evolution, and epigenetic factors derived from the genome assembly of Frankliniella fusca, a thysanopteran phytovirus vector.</title>
        <authorList>
            <person name="Catto M.A."/>
            <person name="Labadie P.E."/>
            <person name="Jacobson A.L."/>
            <person name="Kennedy G.G."/>
            <person name="Srinivasan R."/>
            <person name="Hunt B.G."/>
        </authorList>
    </citation>
    <scope>NUCLEOTIDE SEQUENCE</scope>
    <source>
        <strain evidence="11">PL_HMW_Pooled</strain>
    </source>
</reference>
<keyword evidence="8" id="KW-0234">DNA repair</keyword>
<dbReference type="PROSITE" id="PS50162">
    <property type="entry name" value="RECA_2"/>
    <property type="match status" value="1"/>
</dbReference>
<dbReference type="Pfam" id="PF08423">
    <property type="entry name" value="Rad51"/>
    <property type="match status" value="1"/>
</dbReference>
<feature type="domain" description="RecA family profile 1" evidence="10">
    <location>
        <begin position="78"/>
        <end position="247"/>
    </location>
</feature>
<name>A0AAE1LKK6_9NEOP</name>
<evidence type="ECO:0000256" key="1">
    <source>
        <dbReference type="ARBA" id="ARBA00004123"/>
    </source>
</evidence>
<dbReference type="InterPro" id="IPR048943">
    <property type="entry name" value="RAD51D_N"/>
</dbReference>
<keyword evidence="6" id="KW-0238">DNA-binding</keyword>
<dbReference type="PANTHER" id="PTHR46457">
    <property type="entry name" value="DNA REPAIR PROTEIN RAD51 HOMOLOG 4"/>
    <property type="match status" value="1"/>
</dbReference>
<dbReference type="GO" id="GO:0005524">
    <property type="term" value="F:ATP binding"/>
    <property type="evidence" value="ECO:0007669"/>
    <property type="project" value="UniProtKB-KW"/>
</dbReference>
<comment type="similarity">
    <text evidence="2">Belongs to the RecA family. RAD51 subfamily.</text>
</comment>
<dbReference type="GO" id="GO:0003697">
    <property type="term" value="F:single-stranded DNA binding"/>
    <property type="evidence" value="ECO:0007669"/>
    <property type="project" value="TreeGrafter"/>
</dbReference>
<evidence type="ECO:0000256" key="9">
    <source>
        <dbReference type="ARBA" id="ARBA00023242"/>
    </source>
</evidence>
<dbReference type="InterPro" id="IPR020588">
    <property type="entry name" value="RecA_ATP-bd"/>
</dbReference>
<protein>
    <submittedName>
        <fullName evidence="11">DNA repair protein RAD51-like protein 4</fullName>
    </submittedName>
</protein>
<keyword evidence="5" id="KW-0067">ATP-binding</keyword>
<dbReference type="GO" id="GO:0000724">
    <property type="term" value="P:double-strand break repair via homologous recombination"/>
    <property type="evidence" value="ECO:0007669"/>
    <property type="project" value="TreeGrafter"/>
</dbReference>
<evidence type="ECO:0000256" key="2">
    <source>
        <dbReference type="ARBA" id="ARBA00007095"/>
    </source>
</evidence>
<dbReference type="CDD" id="cd19489">
    <property type="entry name" value="Rad51D"/>
    <property type="match status" value="1"/>
</dbReference>
<dbReference type="GO" id="GO:0140664">
    <property type="term" value="F:ATP-dependent DNA damage sensor activity"/>
    <property type="evidence" value="ECO:0007669"/>
    <property type="project" value="InterPro"/>
</dbReference>
<keyword evidence="12" id="KW-1185">Reference proteome</keyword>
<dbReference type="Gene3D" id="3.40.50.300">
    <property type="entry name" value="P-loop containing nucleotide triphosphate hydrolases"/>
    <property type="match status" value="1"/>
</dbReference>
<dbReference type="InterPro" id="IPR013632">
    <property type="entry name" value="Rad51_C"/>
</dbReference>
<keyword evidence="4" id="KW-0227">DNA damage</keyword>
<dbReference type="AlphaFoldDB" id="A0AAE1LKK6"/>
<evidence type="ECO:0000256" key="6">
    <source>
        <dbReference type="ARBA" id="ARBA00023125"/>
    </source>
</evidence>
<dbReference type="GO" id="GO:0007131">
    <property type="term" value="P:reciprocal meiotic recombination"/>
    <property type="evidence" value="ECO:0007669"/>
    <property type="project" value="TreeGrafter"/>
</dbReference>
<dbReference type="InterPro" id="IPR027417">
    <property type="entry name" value="P-loop_NTPase"/>
</dbReference>
<evidence type="ECO:0000256" key="5">
    <source>
        <dbReference type="ARBA" id="ARBA00022840"/>
    </source>
</evidence>
<evidence type="ECO:0000256" key="8">
    <source>
        <dbReference type="ARBA" id="ARBA00023204"/>
    </source>
</evidence>
<evidence type="ECO:0000313" key="11">
    <source>
        <dbReference type="EMBL" id="KAK3922940.1"/>
    </source>
</evidence>
<sequence>MAKLTTTMCQVLTKAAIENLGQRKIYSIVDVLQEDPKKLAAISKLDFKDIVTLRQTLLTNFCPFPRQGLDAYNELLSQCSYLPSGIESFDKLLGGGFLTGRVYEVCGVSGSGKTQLCLTVATNVALKLKKTVHFVDTKLDFSGKRVHSILETKEPCVEIIGSTMEKILVTRVNSYNELYSFLYHLKNQLLQEPGVARMIIIESLPAVFFQYMGAHNLDSLGLLNSLASLIKYIAHEHFVSIVIVNLASLWVEEESAPLVHDENEAESSVPVIDIKPALGKYWAHIPNTRLYIEQCGNSNVRKITVMKSTHLSLGSFCNISVSSEGVK</sequence>
<proteinExistence type="inferred from homology"/>
<dbReference type="Proteomes" id="UP001219518">
    <property type="component" value="Unassembled WGS sequence"/>
</dbReference>
<evidence type="ECO:0000256" key="7">
    <source>
        <dbReference type="ARBA" id="ARBA00023172"/>
    </source>
</evidence>
<comment type="subcellular location">
    <subcellularLocation>
        <location evidence="1">Nucleus</location>
    </subcellularLocation>
</comment>
<gene>
    <name evidence="11" type="ORF">KUF71_001599</name>
</gene>
<dbReference type="Pfam" id="PF21794">
    <property type="entry name" value="RAD51D_N"/>
    <property type="match status" value="1"/>
</dbReference>
<keyword evidence="9" id="KW-0539">Nucleus</keyword>
<accession>A0AAE1LKK6</accession>
<dbReference type="SUPFAM" id="SSF52540">
    <property type="entry name" value="P-loop containing nucleoside triphosphate hydrolases"/>
    <property type="match status" value="1"/>
</dbReference>
<dbReference type="GO" id="GO:0000400">
    <property type="term" value="F:four-way junction DNA binding"/>
    <property type="evidence" value="ECO:0007669"/>
    <property type="project" value="TreeGrafter"/>
</dbReference>
<organism evidence="11 12">
    <name type="scientific">Frankliniella fusca</name>
    <dbReference type="NCBI Taxonomy" id="407009"/>
    <lineage>
        <taxon>Eukaryota</taxon>
        <taxon>Metazoa</taxon>
        <taxon>Ecdysozoa</taxon>
        <taxon>Arthropoda</taxon>
        <taxon>Hexapoda</taxon>
        <taxon>Insecta</taxon>
        <taxon>Pterygota</taxon>
        <taxon>Neoptera</taxon>
        <taxon>Paraneoptera</taxon>
        <taxon>Thysanoptera</taxon>
        <taxon>Terebrantia</taxon>
        <taxon>Thripoidea</taxon>
        <taxon>Thripidae</taxon>
        <taxon>Frankliniella</taxon>
    </lineage>
</organism>
<dbReference type="GO" id="GO:0005815">
    <property type="term" value="C:microtubule organizing center"/>
    <property type="evidence" value="ECO:0007669"/>
    <property type="project" value="TreeGrafter"/>
</dbReference>
<dbReference type="GO" id="GO:0005657">
    <property type="term" value="C:replication fork"/>
    <property type="evidence" value="ECO:0007669"/>
    <property type="project" value="TreeGrafter"/>
</dbReference>
<evidence type="ECO:0000259" key="10">
    <source>
        <dbReference type="PROSITE" id="PS50162"/>
    </source>
</evidence>
<keyword evidence="7" id="KW-0233">DNA recombination</keyword>
<dbReference type="GO" id="GO:0033063">
    <property type="term" value="C:Rad51B-Rad51C-Rad51D-XRCC2 complex"/>
    <property type="evidence" value="ECO:0007669"/>
    <property type="project" value="TreeGrafter"/>
</dbReference>
<dbReference type="InterPro" id="IPR051988">
    <property type="entry name" value="HRR_RAD51_Paralog"/>
</dbReference>
<dbReference type="EMBL" id="JAHWGI010001134">
    <property type="protein sequence ID" value="KAK3922940.1"/>
    <property type="molecule type" value="Genomic_DNA"/>
</dbReference>
<dbReference type="GO" id="GO:0042148">
    <property type="term" value="P:DNA strand invasion"/>
    <property type="evidence" value="ECO:0007669"/>
    <property type="project" value="TreeGrafter"/>
</dbReference>
<evidence type="ECO:0000256" key="3">
    <source>
        <dbReference type="ARBA" id="ARBA00022741"/>
    </source>
</evidence>